<dbReference type="Proteomes" id="UP000239757">
    <property type="component" value="Unassembled WGS sequence"/>
</dbReference>
<dbReference type="GO" id="GO:0006508">
    <property type="term" value="P:proteolysis"/>
    <property type="evidence" value="ECO:0007669"/>
    <property type="project" value="InterPro"/>
</dbReference>
<proteinExistence type="inferred from homology"/>
<dbReference type="InterPro" id="IPR035669">
    <property type="entry name" value="SGNH_plant_lipase-like"/>
</dbReference>
<accession>A0A2P5WXT9</accession>
<evidence type="ECO:0000256" key="2">
    <source>
        <dbReference type="ARBA" id="ARBA00008668"/>
    </source>
</evidence>
<dbReference type="InterPro" id="IPR050592">
    <property type="entry name" value="GDSL_lipolytic_enzyme"/>
</dbReference>
<dbReference type="AlphaFoldDB" id="A0A2P5WXT9"/>
<name>A0A2P5WXT9_GOSBA</name>
<feature type="domain" description="Peptidase A1" evidence="3">
    <location>
        <begin position="1"/>
        <end position="364"/>
    </location>
</feature>
<evidence type="ECO:0000313" key="5">
    <source>
        <dbReference type="Proteomes" id="UP000239757"/>
    </source>
</evidence>
<dbReference type="OrthoDB" id="1600564at2759"/>
<organism evidence="4 5">
    <name type="scientific">Gossypium barbadense</name>
    <name type="common">Sea Island cotton</name>
    <name type="synonym">Hibiscus barbadensis</name>
    <dbReference type="NCBI Taxonomy" id="3634"/>
    <lineage>
        <taxon>Eukaryota</taxon>
        <taxon>Viridiplantae</taxon>
        <taxon>Streptophyta</taxon>
        <taxon>Embryophyta</taxon>
        <taxon>Tracheophyta</taxon>
        <taxon>Spermatophyta</taxon>
        <taxon>Magnoliopsida</taxon>
        <taxon>eudicotyledons</taxon>
        <taxon>Gunneridae</taxon>
        <taxon>Pentapetalae</taxon>
        <taxon>rosids</taxon>
        <taxon>malvids</taxon>
        <taxon>Malvales</taxon>
        <taxon>Malvaceae</taxon>
        <taxon>Malvoideae</taxon>
        <taxon>Gossypium</taxon>
    </lineage>
</organism>
<dbReference type="InterPro" id="IPR001969">
    <property type="entry name" value="Aspartic_peptidase_AS"/>
</dbReference>
<evidence type="ECO:0000313" key="4">
    <source>
        <dbReference type="EMBL" id="PPR95910.1"/>
    </source>
</evidence>
<dbReference type="SUPFAM" id="SSF50630">
    <property type="entry name" value="Acid proteases"/>
    <property type="match status" value="1"/>
</dbReference>
<sequence length="532" mass="58386">MNISLGTPNSGIVPIANTGSDLIWTQCKPFSKCFKQHAPIFNLHKSSTYKKISCCARQCKNLQGSSCSIHNSCQYSVFYGDSSFSGGSIAADKLTLASTTSRPIVVPNIVIGCGHNNSGSFGEKTSSIIGLGQVLGPGVVSTPTAKPSLTLTTSIIIDSGTTLTLLPTELYLQLESAMSNQINATKIEVLKGYNLLCYDARNDIEIPDVTVHFTDANVKLKPLNTFVKLSDTVRCFSFYSVEDFAIYGNLEQLFEVKGQFVPALFIFGDSIFDVGNNNDLVTLIKANFPPIGRDFVDHEPTGRFCNGKLALDIIAEGLRFTDHQPAYMNDKANGEMLLIGANFASATSGYYNATAILYNTISLSQQLENYREYKNKLVDITGKSNASSRISRGIHLISDGSSDFLQNYYINPLLFTTYTPDTFSDILLNSYDHFIQNLYELGAKRIGVATLPPLGCLPAAITAFGHGNNQCVARLNNNAISFNNKLKHRSQRLTRRLSKLNLVVLDIYNPLYTLITEPAENGKKSLLWDWIA</sequence>
<dbReference type="PANTHER" id="PTHR45642:SF67">
    <property type="entry name" value="GDSL-LIKE LIPASE_ACYLHYDROLASE FAMILY PROTEIN, EXPRESSED"/>
    <property type="match status" value="1"/>
</dbReference>
<evidence type="ECO:0000259" key="3">
    <source>
        <dbReference type="PROSITE" id="PS51767"/>
    </source>
</evidence>
<dbReference type="InterPro" id="IPR021109">
    <property type="entry name" value="Peptidase_aspartic_dom_sf"/>
</dbReference>
<dbReference type="EMBL" id="KZ666159">
    <property type="protein sequence ID" value="PPR95910.1"/>
    <property type="molecule type" value="Genomic_DNA"/>
</dbReference>
<dbReference type="PROSITE" id="PS00141">
    <property type="entry name" value="ASP_PROTEASE"/>
    <property type="match status" value="1"/>
</dbReference>
<dbReference type="InterPro" id="IPR001087">
    <property type="entry name" value="GDSL"/>
</dbReference>
<dbReference type="InterPro" id="IPR033121">
    <property type="entry name" value="PEPTIDASE_A1"/>
</dbReference>
<comment type="similarity">
    <text evidence="2">Belongs to the 'GDSL' lipolytic enzyme family.</text>
</comment>
<protein>
    <recommendedName>
        <fullName evidence="3">Peptidase A1 domain-containing protein</fullName>
    </recommendedName>
</protein>
<evidence type="ECO:0000256" key="1">
    <source>
        <dbReference type="ARBA" id="ARBA00007447"/>
    </source>
</evidence>
<dbReference type="InterPro" id="IPR032861">
    <property type="entry name" value="TAXi_N"/>
</dbReference>
<dbReference type="Gene3D" id="3.40.50.1110">
    <property type="entry name" value="SGNH hydrolase"/>
    <property type="match status" value="1"/>
</dbReference>
<reference evidence="4 5" key="1">
    <citation type="submission" date="2015-01" db="EMBL/GenBank/DDBJ databases">
        <title>Genome of allotetraploid Gossypium barbadense reveals genomic plasticity and fiber elongation in cotton evolution.</title>
        <authorList>
            <person name="Chen X."/>
            <person name="Liu X."/>
            <person name="Zhao B."/>
            <person name="Zheng H."/>
            <person name="Hu Y."/>
            <person name="Lu G."/>
            <person name="Yang C."/>
            <person name="Chen J."/>
            <person name="Shan C."/>
            <person name="Zhang L."/>
            <person name="Zhou Y."/>
            <person name="Wang L."/>
            <person name="Guo W."/>
            <person name="Bai Y."/>
            <person name="Ruan J."/>
            <person name="Shangguan X."/>
            <person name="Mao Y."/>
            <person name="Jiang J."/>
            <person name="Zhu Y."/>
            <person name="Lei J."/>
            <person name="Kang H."/>
            <person name="Chen S."/>
            <person name="He X."/>
            <person name="Wang R."/>
            <person name="Wang Y."/>
            <person name="Chen J."/>
            <person name="Wang L."/>
            <person name="Yu S."/>
            <person name="Wang B."/>
            <person name="Wei J."/>
            <person name="Song S."/>
            <person name="Lu X."/>
            <person name="Gao Z."/>
            <person name="Gu W."/>
            <person name="Deng X."/>
            <person name="Ma D."/>
            <person name="Wang S."/>
            <person name="Liang W."/>
            <person name="Fang L."/>
            <person name="Cai C."/>
            <person name="Zhu X."/>
            <person name="Zhou B."/>
            <person name="Zhang Y."/>
            <person name="Chen Z."/>
            <person name="Xu S."/>
            <person name="Zhu R."/>
            <person name="Wang S."/>
            <person name="Zhang T."/>
            <person name="Zhao G."/>
        </authorList>
    </citation>
    <scope>NUCLEOTIDE SEQUENCE [LARGE SCALE GENOMIC DNA]</scope>
    <source>
        <strain evidence="5">cv. Xinhai21</strain>
        <tissue evidence="4">Leaf</tissue>
    </source>
</reference>
<dbReference type="InterPro" id="IPR032799">
    <property type="entry name" value="TAXi_C"/>
</dbReference>
<dbReference type="Gene3D" id="2.40.70.10">
    <property type="entry name" value="Acid Proteases"/>
    <property type="match status" value="2"/>
</dbReference>
<dbReference type="CDD" id="cd01837">
    <property type="entry name" value="SGNH_plant_lipase_like"/>
    <property type="match status" value="1"/>
</dbReference>
<dbReference type="Pfam" id="PF14543">
    <property type="entry name" value="TAXi_N"/>
    <property type="match status" value="1"/>
</dbReference>
<dbReference type="PANTHER" id="PTHR45642">
    <property type="entry name" value="GDSL ESTERASE/LIPASE EXL3"/>
    <property type="match status" value="1"/>
</dbReference>
<comment type="similarity">
    <text evidence="1">Belongs to the peptidase A1 family.</text>
</comment>
<gene>
    <name evidence="4" type="ORF">GOBAR_AA24749</name>
</gene>
<dbReference type="Pfam" id="PF14541">
    <property type="entry name" value="TAXi_C"/>
    <property type="match status" value="1"/>
</dbReference>
<dbReference type="GO" id="GO:0004190">
    <property type="term" value="F:aspartic-type endopeptidase activity"/>
    <property type="evidence" value="ECO:0007669"/>
    <property type="project" value="InterPro"/>
</dbReference>
<dbReference type="GO" id="GO:0016788">
    <property type="term" value="F:hydrolase activity, acting on ester bonds"/>
    <property type="evidence" value="ECO:0007669"/>
    <property type="project" value="InterPro"/>
</dbReference>
<dbReference type="Pfam" id="PF00657">
    <property type="entry name" value="Lipase_GDSL"/>
    <property type="match status" value="1"/>
</dbReference>
<dbReference type="PROSITE" id="PS51767">
    <property type="entry name" value="PEPTIDASE_A1"/>
    <property type="match status" value="1"/>
</dbReference>
<dbReference type="InterPro" id="IPR036514">
    <property type="entry name" value="SGNH_hydro_sf"/>
</dbReference>